<sequence length="292" mass="33908">MLISDSSKSSSMEGYSPTQYQNILNPRFKKQRLSSKRDDITVNLTHLPLIRPISDQSQWMPQYMKEAKRAYEHTKNNSVDNLCPKDELTKEVNDDLLGYYRTKVAEKKERQRKASGVIADFNWYSGDTLSKRKSEELIKIENCQEDYFRNNEQRSRGGSLQDQQDLFFSKRQQKVTRMDRISHLRRAEAQLNRGSSIDAVDRRGSQIIIKQRKDIIMNLSKSEERRRSNILTNPTIIINKKGLKNSASFKHARLSKNGSLGQKGSKISFCRNPIRKTALIKMKSRKNMKSLS</sequence>
<accession>A0AAD1U5L6</accession>
<evidence type="ECO:0000313" key="1">
    <source>
        <dbReference type="EMBL" id="CAI2362343.1"/>
    </source>
</evidence>
<dbReference type="Proteomes" id="UP001295684">
    <property type="component" value="Unassembled WGS sequence"/>
</dbReference>
<name>A0AAD1U5L6_EUPCR</name>
<proteinExistence type="predicted"/>
<dbReference type="EMBL" id="CAMPGE010003508">
    <property type="protein sequence ID" value="CAI2362343.1"/>
    <property type="molecule type" value="Genomic_DNA"/>
</dbReference>
<protein>
    <submittedName>
        <fullName evidence="1">Uncharacterized protein</fullName>
    </submittedName>
</protein>
<keyword evidence="2" id="KW-1185">Reference proteome</keyword>
<comment type="caution">
    <text evidence="1">The sequence shown here is derived from an EMBL/GenBank/DDBJ whole genome shotgun (WGS) entry which is preliminary data.</text>
</comment>
<reference evidence="1" key="1">
    <citation type="submission" date="2023-07" db="EMBL/GenBank/DDBJ databases">
        <authorList>
            <consortium name="AG Swart"/>
            <person name="Singh M."/>
            <person name="Singh A."/>
            <person name="Seah K."/>
            <person name="Emmerich C."/>
        </authorList>
    </citation>
    <scope>NUCLEOTIDE SEQUENCE</scope>
    <source>
        <strain evidence="1">DP1</strain>
    </source>
</reference>
<dbReference type="AlphaFoldDB" id="A0AAD1U5L6"/>
<organism evidence="1 2">
    <name type="scientific">Euplotes crassus</name>
    <dbReference type="NCBI Taxonomy" id="5936"/>
    <lineage>
        <taxon>Eukaryota</taxon>
        <taxon>Sar</taxon>
        <taxon>Alveolata</taxon>
        <taxon>Ciliophora</taxon>
        <taxon>Intramacronucleata</taxon>
        <taxon>Spirotrichea</taxon>
        <taxon>Hypotrichia</taxon>
        <taxon>Euplotida</taxon>
        <taxon>Euplotidae</taxon>
        <taxon>Moneuplotes</taxon>
    </lineage>
</organism>
<gene>
    <name evidence="1" type="ORF">ECRASSUSDP1_LOCUS3665</name>
</gene>
<evidence type="ECO:0000313" key="2">
    <source>
        <dbReference type="Proteomes" id="UP001295684"/>
    </source>
</evidence>